<reference evidence="2 3" key="1">
    <citation type="submission" date="2021-06" db="EMBL/GenBank/DDBJ databases">
        <title>Nitratireductor porphyridii sp. nov., isolated from a small marine red alga, Porphyridium purpureum in South Korea.</title>
        <authorList>
            <person name="Kim K.H."/>
            <person name="Kristyanto S."/>
            <person name="Jeon C.O."/>
        </authorList>
    </citation>
    <scope>NUCLEOTIDE SEQUENCE [LARGE SCALE GENOMIC DNA]</scope>
    <source>
        <strain evidence="2 3">R6</strain>
    </source>
</reference>
<dbReference type="Gene3D" id="3.40.1620.10">
    <property type="entry name" value="YefM-like domain"/>
    <property type="match status" value="1"/>
</dbReference>
<keyword evidence="3" id="KW-1185">Reference proteome</keyword>
<sequence length="79" mass="8972">MTVQVSKSRFKARALEYFRKVEKTGEPLIVTDHGKPTLEIRPLERKADAQAALKRLKGSVTSYQRPFDPVDDADWDVLG</sequence>
<proteinExistence type="inferred from homology"/>
<gene>
    <name evidence="2" type="ORF">KVG22_05970</name>
</gene>
<evidence type="ECO:0000256" key="1">
    <source>
        <dbReference type="ARBA" id="ARBA00009981"/>
    </source>
</evidence>
<dbReference type="EMBL" id="JAHSQO010000002">
    <property type="protein sequence ID" value="MBY8916124.1"/>
    <property type="molecule type" value="Genomic_DNA"/>
</dbReference>
<dbReference type="Proteomes" id="UP000777661">
    <property type="component" value="Unassembled WGS sequence"/>
</dbReference>
<evidence type="ECO:0000313" key="2">
    <source>
        <dbReference type="EMBL" id="MBY8916124.1"/>
    </source>
</evidence>
<name>A0ABS7R5B9_9HYPH</name>
<protein>
    <submittedName>
        <fullName evidence="2">Type II toxin-antitoxin system Phd/YefM family antitoxin</fullName>
    </submittedName>
</protein>
<comment type="similarity">
    <text evidence="1">Belongs to the phD/YefM antitoxin family.</text>
</comment>
<evidence type="ECO:0000313" key="3">
    <source>
        <dbReference type="Proteomes" id="UP000777661"/>
    </source>
</evidence>
<organism evidence="2 3">
    <name type="scientific">Nitratireductor rhodophyticola</name>
    <dbReference type="NCBI Taxonomy" id="2854036"/>
    <lineage>
        <taxon>Bacteria</taxon>
        <taxon>Pseudomonadati</taxon>
        <taxon>Pseudomonadota</taxon>
        <taxon>Alphaproteobacteria</taxon>
        <taxon>Hyphomicrobiales</taxon>
        <taxon>Phyllobacteriaceae</taxon>
        <taxon>Nitratireductor</taxon>
    </lineage>
</organism>
<comment type="caution">
    <text evidence="2">The sequence shown here is derived from an EMBL/GenBank/DDBJ whole genome shotgun (WGS) entry which is preliminary data.</text>
</comment>
<dbReference type="RefSeq" id="WP_065817129.1">
    <property type="nucleotide sequence ID" value="NZ_JAHSQO010000002.1"/>
</dbReference>
<dbReference type="InterPro" id="IPR036165">
    <property type="entry name" value="YefM-like_sf"/>
</dbReference>
<dbReference type="NCBIfam" id="TIGR01552">
    <property type="entry name" value="phd_fam"/>
    <property type="match status" value="1"/>
</dbReference>
<accession>A0ABS7R5B9</accession>
<dbReference type="SUPFAM" id="SSF143120">
    <property type="entry name" value="YefM-like"/>
    <property type="match status" value="1"/>
</dbReference>